<feature type="coiled-coil region" evidence="1">
    <location>
        <begin position="371"/>
        <end position="428"/>
    </location>
</feature>
<evidence type="ECO:0000256" key="1">
    <source>
        <dbReference type="SAM" id="Coils"/>
    </source>
</evidence>
<feature type="region of interest" description="Disordered" evidence="2">
    <location>
        <begin position="191"/>
        <end position="229"/>
    </location>
</feature>
<dbReference type="InterPro" id="IPR027353">
    <property type="entry name" value="NET_dom"/>
</dbReference>
<dbReference type="PANTHER" id="PTHR46136:SF19">
    <property type="entry name" value="TRANSCRIPTION FACTOR GTE12"/>
    <property type="match status" value="1"/>
</dbReference>
<dbReference type="AlphaFoldDB" id="A0A7J0DU04"/>
<feature type="compositionally biased region" description="Basic residues" evidence="2">
    <location>
        <begin position="64"/>
        <end position="76"/>
    </location>
</feature>
<feature type="region of interest" description="Disordered" evidence="2">
    <location>
        <begin position="250"/>
        <end position="287"/>
    </location>
</feature>
<protein>
    <submittedName>
        <fullName evidence="4">Nuclear protein X1</fullName>
    </submittedName>
</protein>
<dbReference type="EMBL" id="BJWL01000399">
    <property type="protein sequence ID" value="GFS42412.1"/>
    <property type="molecule type" value="Genomic_DNA"/>
</dbReference>
<evidence type="ECO:0000259" key="3">
    <source>
        <dbReference type="PROSITE" id="PS51525"/>
    </source>
</evidence>
<feature type="compositionally biased region" description="Basic and acidic residues" evidence="2">
    <location>
        <begin position="257"/>
        <end position="266"/>
    </location>
</feature>
<dbReference type="PANTHER" id="PTHR46136">
    <property type="entry name" value="TRANSCRIPTION FACTOR GTE8"/>
    <property type="match status" value="1"/>
</dbReference>
<feature type="region of interest" description="Disordered" evidence="2">
    <location>
        <begin position="48"/>
        <end position="76"/>
    </location>
</feature>
<accession>A0A7J0DU04</accession>
<sequence length="463" mass="51476">MMNVVESIPAKENKKSEIIKSHDLVIPSFGATKLYAAADNLKSKSSAIGSYKRKHSGGGDGQREKRRKMDRGATRHTRWNCLEAKWSREDTNAEQGSISNGRANSINDREREKSPVHVSLLPETLMSSGEKQKLRKQLLELSTEKMSPHLQGLLKKSGFNWQREERIEADIDAFDDETLQELKRFVRSSLGPRAAKAGSAKKTENGRRQSLGKIVHRGTDSDTRSASGSAPVNLAVNLVTPKCDLSSERSLGQNHIDASRKNHEGRSLPASQMSKSDPESDGTVSTLDEEHCCSLPQLSTVATTASSGEDWTPPLIDIQLSPKKALRAAILRRPLCRHHLQSKTEDTLRSSAIVQVDKADAVKMQKEKRDLKGWSVKKARIEAQIKAAEAASQMKAESELKLQRDREREAARLALQKMEKTVEIYENQEILKDLEMLSRSALSDFVLGSGEDDYLGDDDDEVI</sequence>
<keyword evidence="1" id="KW-0175">Coiled coil</keyword>
<feature type="region of interest" description="Disordered" evidence="2">
    <location>
        <begin position="90"/>
        <end position="114"/>
    </location>
</feature>
<keyword evidence="5" id="KW-1185">Reference proteome</keyword>
<dbReference type="PROSITE" id="PS51525">
    <property type="entry name" value="NET"/>
    <property type="match status" value="1"/>
</dbReference>
<name>A0A7J0DU04_9ERIC</name>
<evidence type="ECO:0000256" key="2">
    <source>
        <dbReference type="SAM" id="MobiDB-lite"/>
    </source>
</evidence>
<evidence type="ECO:0000313" key="5">
    <source>
        <dbReference type="Proteomes" id="UP000585474"/>
    </source>
</evidence>
<organism evidence="4 5">
    <name type="scientific">Actinidia rufa</name>
    <dbReference type="NCBI Taxonomy" id="165716"/>
    <lineage>
        <taxon>Eukaryota</taxon>
        <taxon>Viridiplantae</taxon>
        <taxon>Streptophyta</taxon>
        <taxon>Embryophyta</taxon>
        <taxon>Tracheophyta</taxon>
        <taxon>Spermatophyta</taxon>
        <taxon>Magnoliopsida</taxon>
        <taxon>eudicotyledons</taxon>
        <taxon>Gunneridae</taxon>
        <taxon>Pentapetalae</taxon>
        <taxon>asterids</taxon>
        <taxon>Ericales</taxon>
        <taxon>Actinidiaceae</taxon>
        <taxon>Actinidia</taxon>
    </lineage>
</organism>
<dbReference type="OrthoDB" id="21449at2759"/>
<dbReference type="InterPro" id="IPR038336">
    <property type="entry name" value="NET_sf"/>
</dbReference>
<gene>
    <name evidence="4" type="ORF">Acr_00g0079670</name>
</gene>
<feature type="compositionally biased region" description="Polar residues" evidence="2">
    <location>
        <begin position="93"/>
        <end position="106"/>
    </location>
</feature>
<dbReference type="Proteomes" id="UP000585474">
    <property type="component" value="Unassembled WGS sequence"/>
</dbReference>
<evidence type="ECO:0000313" key="4">
    <source>
        <dbReference type="EMBL" id="GFS42412.1"/>
    </source>
</evidence>
<dbReference type="InterPro" id="IPR052442">
    <property type="entry name" value="Env_Response_Regulator"/>
</dbReference>
<dbReference type="Pfam" id="PF17035">
    <property type="entry name" value="BET"/>
    <property type="match status" value="1"/>
</dbReference>
<feature type="domain" description="NET" evidence="3">
    <location>
        <begin position="116"/>
        <end position="197"/>
    </location>
</feature>
<dbReference type="Gene3D" id="1.20.1270.220">
    <property type="match status" value="1"/>
</dbReference>
<reference evidence="5" key="1">
    <citation type="submission" date="2019-07" db="EMBL/GenBank/DDBJ databases">
        <title>De Novo Assembly of kiwifruit Actinidia rufa.</title>
        <authorList>
            <person name="Sugita-Konishi S."/>
            <person name="Sato K."/>
            <person name="Mori E."/>
            <person name="Abe Y."/>
            <person name="Kisaki G."/>
            <person name="Hamano K."/>
            <person name="Suezawa K."/>
            <person name="Otani M."/>
            <person name="Fukuda T."/>
            <person name="Manabe T."/>
            <person name="Gomi K."/>
            <person name="Tabuchi M."/>
            <person name="Akimitsu K."/>
            <person name="Kataoka I."/>
        </authorList>
    </citation>
    <scope>NUCLEOTIDE SEQUENCE [LARGE SCALE GENOMIC DNA]</scope>
    <source>
        <strain evidence="5">cv. Fuchu</strain>
    </source>
</reference>
<comment type="caution">
    <text evidence="4">The sequence shown here is derived from an EMBL/GenBank/DDBJ whole genome shotgun (WGS) entry which is preliminary data.</text>
</comment>
<proteinExistence type="predicted"/>